<dbReference type="STRING" id="1550231.SAMN05660662_0416"/>
<keyword evidence="3" id="KW-1185">Reference proteome</keyword>
<evidence type="ECO:0000313" key="2">
    <source>
        <dbReference type="EMBL" id="SDG12463.1"/>
    </source>
</evidence>
<proteinExistence type="predicted"/>
<name>A0A1G7RP93_9ACTN</name>
<feature type="region of interest" description="Disordered" evidence="1">
    <location>
        <begin position="220"/>
        <end position="244"/>
    </location>
</feature>
<dbReference type="OrthoDB" id="2426596at2"/>
<dbReference type="EMBL" id="FNBT01000012">
    <property type="protein sequence ID" value="SDG12463.1"/>
    <property type="molecule type" value="Genomic_DNA"/>
</dbReference>
<dbReference type="RefSeq" id="WP_091771650.1">
    <property type="nucleotide sequence ID" value="NZ_FNBT01000012.1"/>
</dbReference>
<protein>
    <submittedName>
        <fullName evidence="2">Uncharacterized protein</fullName>
    </submittedName>
</protein>
<dbReference type="AlphaFoldDB" id="A0A1G7RP93"/>
<sequence length="244" mass="26184">MELGGLPVETDVSCGVWISAARRRGDPATVAALLPATFAAYARVFHPAVRYDGDDDVEVSWAEVAAYNGTTAHLLMQWHTVTGSWDAQPSEHQAAFWDDGPAEGHLPVTVAARLAAVLARHTTTPEDCVFGRWDGFGFDLPDPDVPPRLLLRGKHDVVLVRGAVTDAVRNLAPEPHEQSANVWWPADHAWCVVTDIDMTSTYVGGSAACIAELLGTPGLEAAPTGPDDSTAFSADTLNPRPRER</sequence>
<reference evidence="3" key="1">
    <citation type="submission" date="2016-10" db="EMBL/GenBank/DDBJ databases">
        <authorList>
            <person name="Varghese N."/>
            <person name="Submissions S."/>
        </authorList>
    </citation>
    <scope>NUCLEOTIDE SEQUENCE [LARGE SCALE GENOMIC DNA]</scope>
    <source>
        <strain evidence="3">DSM 44268</strain>
    </source>
</reference>
<evidence type="ECO:0000256" key="1">
    <source>
        <dbReference type="SAM" id="MobiDB-lite"/>
    </source>
</evidence>
<dbReference type="Proteomes" id="UP000199406">
    <property type="component" value="Unassembled WGS sequence"/>
</dbReference>
<organism evidence="2 3">
    <name type="scientific">Blastococcus aurantiacus</name>
    <dbReference type="NCBI Taxonomy" id="1550231"/>
    <lineage>
        <taxon>Bacteria</taxon>
        <taxon>Bacillati</taxon>
        <taxon>Actinomycetota</taxon>
        <taxon>Actinomycetes</taxon>
        <taxon>Geodermatophilales</taxon>
        <taxon>Geodermatophilaceae</taxon>
        <taxon>Blastococcus</taxon>
    </lineage>
</organism>
<accession>A0A1G7RP93</accession>
<gene>
    <name evidence="2" type="ORF">SAMN05660662_0416</name>
</gene>
<evidence type="ECO:0000313" key="3">
    <source>
        <dbReference type="Proteomes" id="UP000199406"/>
    </source>
</evidence>